<evidence type="ECO:0008006" key="3">
    <source>
        <dbReference type="Google" id="ProtNLM"/>
    </source>
</evidence>
<dbReference type="PhylomeDB" id="A8AAY3"/>
<reference evidence="1 2" key="1">
    <citation type="journal article" date="2008" name="Genome Biol.">
        <title>A genomic analysis of the archaeal system Ignicoccus hospitalis-Nanoarchaeum equitans.</title>
        <authorList>
            <person name="Podar M."/>
            <person name="Anderson I."/>
            <person name="Makarova K.S."/>
            <person name="Elkins J.G."/>
            <person name="Ivanova N."/>
            <person name="Wall M.A."/>
            <person name="Lykidis A."/>
            <person name="Mavromatis K."/>
            <person name="Sun H."/>
            <person name="Hudson M.E."/>
            <person name="Chen W."/>
            <person name="Deciu C."/>
            <person name="Hutchison D."/>
            <person name="Eads J.R."/>
            <person name="Anderson A."/>
            <person name="Fernandes F."/>
            <person name="Szeto E."/>
            <person name="Lapidus A."/>
            <person name="Kyrpides N.C."/>
            <person name="Saier M.H.Jr."/>
            <person name="Richardson P.M."/>
            <person name="Rachel R."/>
            <person name="Huber H."/>
            <person name="Eisen J.A."/>
            <person name="Koonin E.V."/>
            <person name="Keller M."/>
            <person name="Stetter K.O."/>
        </authorList>
    </citation>
    <scope>NUCLEOTIDE SEQUENCE [LARGE SCALE GENOMIC DNA]</scope>
    <source>
        <strain evidence="2">KIN4/I / DSM 18386 / JCM 14125</strain>
    </source>
</reference>
<dbReference type="HOGENOM" id="CLU_133047_2_1_2"/>
<dbReference type="Proteomes" id="UP000000262">
    <property type="component" value="Chromosome"/>
</dbReference>
<keyword evidence="2" id="KW-1185">Reference proteome</keyword>
<dbReference type="RefSeq" id="WP_012123049.1">
    <property type="nucleotide sequence ID" value="NC_009776.1"/>
</dbReference>
<evidence type="ECO:0000313" key="2">
    <source>
        <dbReference type="Proteomes" id="UP000000262"/>
    </source>
</evidence>
<dbReference type="PANTHER" id="PTHR40730">
    <property type="entry name" value="TRANSCRIPTIONAL REGULATOR PROTEIN-LIKE PROTEIN"/>
    <property type="match status" value="1"/>
</dbReference>
<dbReference type="STRING" id="453591.Igni_0905"/>
<dbReference type="eggNOG" id="arCOG00017">
    <property type="taxonomic scope" value="Archaea"/>
</dbReference>
<dbReference type="GeneID" id="5562611"/>
<gene>
    <name evidence="1" type="ordered locus">Igni_0905</name>
</gene>
<proteinExistence type="predicted"/>
<dbReference type="AlphaFoldDB" id="A8AAY3"/>
<evidence type="ECO:0000313" key="1">
    <source>
        <dbReference type="EMBL" id="ABU82085.1"/>
    </source>
</evidence>
<dbReference type="PANTHER" id="PTHR40730:SF4">
    <property type="entry name" value="TRANSCRIPTIONAL REGULATOR"/>
    <property type="match status" value="1"/>
</dbReference>
<dbReference type="EMBL" id="CP000816">
    <property type="protein sequence ID" value="ABU82085.1"/>
    <property type="molecule type" value="Genomic_DNA"/>
</dbReference>
<sequence>MLLRPHCEVAASEVLPSIRAAVVYYLSKHYNLSNYVIAKKIGTTASTVSNYLKDKRSKWDKVNEILNDPEASKLVKLMAKLIAEDKATPEDLSYLMCKTCRTLMRKWQKATCLPIPSF</sequence>
<accession>A8AAY3</accession>
<protein>
    <recommendedName>
        <fullName evidence="3">Transcriptional regulator-like protein</fullName>
    </recommendedName>
</protein>
<dbReference type="OrthoDB" id="33473at2157"/>
<name>A8AAY3_IGNH4</name>
<organism evidence="1 2">
    <name type="scientific">Ignicoccus hospitalis (strain KIN4/I / DSM 18386 / JCM 14125)</name>
    <dbReference type="NCBI Taxonomy" id="453591"/>
    <lineage>
        <taxon>Archaea</taxon>
        <taxon>Thermoproteota</taxon>
        <taxon>Thermoprotei</taxon>
        <taxon>Desulfurococcales</taxon>
        <taxon>Desulfurococcaceae</taxon>
        <taxon>Ignicoccus</taxon>
    </lineage>
</organism>
<dbReference type="KEGG" id="iho:Igni_0905"/>